<sequence>MKYIYLTGLLWLLFTSCSDFLKEYSLDQAYVRGYSDLDELLIGETYMATEYYDMNLDKVYYPYIHMMADETQENTESVNWQTSYSLFQKQFFGYITWQYRIGLNPDKLTTKAEDTDWNKLYKHINTANMILFEIDKQSAETDEDKQAVARIRGEAYFLRAAYYFTLVNLYGQPYQPANAATALGVPVKTSPVIEDKMFPRESLATVYSLIIQDLEQAATNLEGIARKSIYRANLTAVRLLQSRVYLYMQNWAEAAKYAQLCLDLQSDLIDLNTFDGSKAFAEASSPETIFSMGGNGIQAIITTAQKGLSASEDLKACYKEGDLRKEHFVCNNEENWSDLYWYCNKYVRKENQYTANVSDNFLFRTAEAWLNLAEAYACMGGNNETAAREALDHLREHRVEMNSFDATTLSGEDLIEEIRIERRRELCFEGHRWFDLRRYTVSEKKPFTGAIRNTYTEWGDWKTQSTMYTYELKAGDPSWTLQIPYEVIQFEELTPNPRNERTHISINQFYL</sequence>
<keyword evidence="9" id="KW-1185">Reference proteome</keyword>
<comment type="caution">
    <text evidence="8">The sequence shown here is derived from an EMBL/GenBank/DDBJ whole genome shotgun (WGS) entry which is preliminary data.</text>
</comment>
<keyword evidence="3" id="KW-0732">Signal</keyword>
<evidence type="ECO:0000256" key="1">
    <source>
        <dbReference type="ARBA" id="ARBA00004442"/>
    </source>
</evidence>
<evidence type="ECO:0000313" key="8">
    <source>
        <dbReference type="EMBL" id="MBC5622281.1"/>
    </source>
</evidence>
<organism evidence="8 9">
    <name type="scientific">Butyricimonas hominis</name>
    <dbReference type="NCBI Taxonomy" id="2763032"/>
    <lineage>
        <taxon>Bacteria</taxon>
        <taxon>Pseudomonadati</taxon>
        <taxon>Bacteroidota</taxon>
        <taxon>Bacteroidia</taxon>
        <taxon>Bacteroidales</taxon>
        <taxon>Odoribacteraceae</taxon>
        <taxon>Butyricimonas</taxon>
    </lineage>
</organism>
<dbReference type="RefSeq" id="WP_186976895.1">
    <property type="nucleotide sequence ID" value="NZ_JACOOH010000006.1"/>
</dbReference>
<evidence type="ECO:0000259" key="7">
    <source>
        <dbReference type="Pfam" id="PF14322"/>
    </source>
</evidence>
<proteinExistence type="inferred from homology"/>
<dbReference type="PROSITE" id="PS51257">
    <property type="entry name" value="PROKAR_LIPOPROTEIN"/>
    <property type="match status" value="1"/>
</dbReference>
<evidence type="ECO:0000313" key="9">
    <source>
        <dbReference type="Proteomes" id="UP000646484"/>
    </source>
</evidence>
<dbReference type="InterPro" id="IPR033985">
    <property type="entry name" value="SusD-like_N"/>
</dbReference>
<protein>
    <submittedName>
        <fullName evidence="8">RagB/SusD family nutrient uptake outer membrane protein</fullName>
    </submittedName>
</protein>
<keyword evidence="5" id="KW-0998">Cell outer membrane</keyword>
<dbReference type="Gene3D" id="1.25.40.390">
    <property type="match status" value="1"/>
</dbReference>
<dbReference type="SUPFAM" id="SSF48452">
    <property type="entry name" value="TPR-like"/>
    <property type="match status" value="1"/>
</dbReference>
<comment type="subcellular location">
    <subcellularLocation>
        <location evidence="1">Cell outer membrane</location>
    </subcellularLocation>
</comment>
<dbReference type="Pfam" id="PF07980">
    <property type="entry name" value="SusD_RagB"/>
    <property type="match status" value="1"/>
</dbReference>
<accession>A0ABR7D2V3</accession>
<dbReference type="Proteomes" id="UP000646484">
    <property type="component" value="Unassembled WGS sequence"/>
</dbReference>
<reference evidence="8 9" key="1">
    <citation type="submission" date="2020-08" db="EMBL/GenBank/DDBJ databases">
        <title>Genome public.</title>
        <authorList>
            <person name="Liu C."/>
            <person name="Sun Q."/>
        </authorList>
    </citation>
    <scope>NUCLEOTIDE SEQUENCE [LARGE SCALE GENOMIC DNA]</scope>
    <source>
        <strain evidence="8 9">NSJ-56</strain>
    </source>
</reference>
<evidence type="ECO:0000256" key="2">
    <source>
        <dbReference type="ARBA" id="ARBA00006275"/>
    </source>
</evidence>
<evidence type="ECO:0000256" key="3">
    <source>
        <dbReference type="ARBA" id="ARBA00022729"/>
    </source>
</evidence>
<evidence type="ECO:0000256" key="4">
    <source>
        <dbReference type="ARBA" id="ARBA00023136"/>
    </source>
</evidence>
<dbReference type="Pfam" id="PF14322">
    <property type="entry name" value="SusD-like_3"/>
    <property type="match status" value="1"/>
</dbReference>
<comment type="similarity">
    <text evidence="2">Belongs to the SusD family.</text>
</comment>
<evidence type="ECO:0000256" key="5">
    <source>
        <dbReference type="ARBA" id="ARBA00023237"/>
    </source>
</evidence>
<feature type="domain" description="SusD-like N-terminal" evidence="7">
    <location>
        <begin position="100"/>
        <end position="246"/>
    </location>
</feature>
<evidence type="ECO:0000259" key="6">
    <source>
        <dbReference type="Pfam" id="PF07980"/>
    </source>
</evidence>
<dbReference type="InterPro" id="IPR012944">
    <property type="entry name" value="SusD_RagB_dom"/>
</dbReference>
<dbReference type="EMBL" id="JACOOH010000006">
    <property type="protein sequence ID" value="MBC5622281.1"/>
    <property type="molecule type" value="Genomic_DNA"/>
</dbReference>
<keyword evidence="4" id="KW-0472">Membrane</keyword>
<dbReference type="InterPro" id="IPR011990">
    <property type="entry name" value="TPR-like_helical_dom_sf"/>
</dbReference>
<name>A0ABR7D2V3_9BACT</name>
<feature type="domain" description="RagB/SusD" evidence="6">
    <location>
        <begin position="331"/>
        <end position="489"/>
    </location>
</feature>
<gene>
    <name evidence="8" type="ORF">H8S64_14355</name>
</gene>